<proteinExistence type="predicted"/>
<dbReference type="Gene3D" id="1.10.275.10">
    <property type="entry name" value="Fumarase/aspartase (N-terminal domain)"/>
    <property type="match status" value="1"/>
</dbReference>
<dbReference type="GO" id="GO:0016841">
    <property type="term" value="F:ammonia-lyase activity"/>
    <property type="evidence" value="ECO:0007669"/>
    <property type="project" value="UniProtKB-ARBA"/>
</dbReference>
<reference evidence="2" key="1">
    <citation type="submission" date="2022-10" db="EMBL/GenBank/DDBJ databases">
        <authorList>
            <person name="Yu W.X."/>
        </authorList>
    </citation>
    <scope>NUCLEOTIDE SEQUENCE</scope>
    <source>
        <strain evidence="2">AAT</strain>
    </source>
</reference>
<comment type="caution">
    <text evidence="2">The sequence shown here is derived from an EMBL/GenBank/DDBJ whole genome shotgun (WGS) entry which is preliminary data.</text>
</comment>
<dbReference type="Proteomes" id="UP001209229">
    <property type="component" value="Unassembled WGS sequence"/>
</dbReference>
<dbReference type="Pfam" id="PF00221">
    <property type="entry name" value="Lyase_aromatic"/>
    <property type="match status" value="1"/>
</dbReference>
<keyword evidence="3" id="KW-1185">Reference proteome</keyword>
<dbReference type="AlphaFoldDB" id="A0AAE3M236"/>
<gene>
    <name evidence="2" type="ORF">OM075_03645</name>
</gene>
<dbReference type="RefSeq" id="WP_301189113.1">
    <property type="nucleotide sequence ID" value="NZ_JAPDPJ010000004.1"/>
</dbReference>
<dbReference type="FunFam" id="1.10.275.10:FF:000005">
    <property type="entry name" value="Histidine ammonia-lyase"/>
    <property type="match status" value="1"/>
</dbReference>
<dbReference type="CDD" id="cd00332">
    <property type="entry name" value="PAL-HAL"/>
    <property type="match status" value="1"/>
</dbReference>
<accession>A0AAE3M236</accession>
<evidence type="ECO:0000313" key="3">
    <source>
        <dbReference type="Proteomes" id="UP001209229"/>
    </source>
</evidence>
<dbReference type="InterPro" id="IPR008948">
    <property type="entry name" value="L-Aspartase-like"/>
</dbReference>
<evidence type="ECO:0000256" key="1">
    <source>
        <dbReference type="ARBA" id="ARBA00023239"/>
    </source>
</evidence>
<sequence length="515" mass="57649">MINLSVEKDLTIEVVEEILFGNQEIKIDSATKQKVKESYEFLEKFAKNKVIYGINTGLGPMAQYRIEDDKLVDLQYNLIRSHSAGAGQKIPDVYTKASMLVRMRAIMQGYSGIHTSCLELLETLINSDVYPFIPEHGGVGASGDLVQLAHLALVLIGEGHVTYKGEFKLTKDVFAELGIEPIEVKLREGLSLINGTSVMTGVGLVNVIKSKQLLNWSLMASVMMNEIVMSFDDHFSVTLNSVKKHEGQQEIAKGMRLLLKDSNLIARREEHFFSGEVDERIFKRKVQEYYSLRCVPQILGPVYEAVESAKKVVVNEANSVSDNPIVDVENKNVYHGGNFHGDYISIEMDKLKLAVTRMSMLSERQTAFLFNSKINEILPPFVNLGTLGLNLGLQGMQFTATSTAAENQTLSNSMYVHSITTNNDNQDIVSMGTNSAMITKRVIDNAYQVQAIEMMALVQAIDYLQVSSRLSSATKKVYDQLRAIFPVYIEDRPLYEDLAKVVDYLFNNNVEIPQE</sequence>
<dbReference type="InterPro" id="IPR001106">
    <property type="entry name" value="Aromatic_Lyase"/>
</dbReference>
<dbReference type="EMBL" id="JAPDPJ010000004">
    <property type="protein sequence ID" value="MCW3785541.1"/>
    <property type="molecule type" value="Genomic_DNA"/>
</dbReference>
<evidence type="ECO:0000313" key="2">
    <source>
        <dbReference type="EMBL" id="MCW3785541.1"/>
    </source>
</evidence>
<keyword evidence="1" id="KW-0456">Lyase</keyword>
<dbReference type="PANTHER" id="PTHR10362">
    <property type="entry name" value="HISTIDINE AMMONIA-LYASE"/>
    <property type="match status" value="1"/>
</dbReference>
<dbReference type="InterPro" id="IPR024083">
    <property type="entry name" value="Fumarase/histidase_N"/>
</dbReference>
<dbReference type="SUPFAM" id="SSF48557">
    <property type="entry name" value="L-aspartase-like"/>
    <property type="match status" value="1"/>
</dbReference>
<protein>
    <submittedName>
        <fullName evidence="2">Aromatic amino acid ammonia-lyase</fullName>
    </submittedName>
</protein>
<organism evidence="2 3">
    <name type="scientific">Plebeiibacterium sediminum</name>
    <dbReference type="NCBI Taxonomy" id="2992112"/>
    <lineage>
        <taxon>Bacteria</taxon>
        <taxon>Pseudomonadati</taxon>
        <taxon>Bacteroidota</taxon>
        <taxon>Bacteroidia</taxon>
        <taxon>Marinilabiliales</taxon>
        <taxon>Marinilabiliaceae</taxon>
        <taxon>Plebeiibacterium</taxon>
    </lineage>
</organism>
<dbReference type="Gene3D" id="1.20.200.10">
    <property type="entry name" value="Fumarase/aspartase (Central domain)"/>
    <property type="match status" value="1"/>
</dbReference>
<name>A0AAE3M236_9BACT</name>